<dbReference type="Pfam" id="PF00581">
    <property type="entry name" value="Rhodanese"/>
    <property type="match status" value="1"/>
</dbReference>
<dbReference type="PROSITE" id="PS50206">
    <property type="entry name" value="RHODANESE_3"/>
    <property type="match status" value="1"/>
</dbReference>
<dbReference type="InterPro" id="IPR036873">
    <property type="entry name" value="Rhodanese-like_dom_sf"/>
</dbReference>
<evidence type="ECO:0000313" key="2">
    <source>
        <dbReference type="EMBL" id="AKX34492.1"/>
    </source>
</evidence>
<reference evidence="2 3" key="1">
    <citation type="journal article" date="2015" name="Genome Announc.">
        <title>Complete Genome Sequence of Spiroplasma litorale TN-1T (DSM 21781), a Bacterium Isolated from a Green-Eyed Horsefly (Tabanus nigrovittatus).</title>
        <authorList>
            <person name="Lo W.S."/>
            <person name="Lai Y.C."/>
            <person name="Lien Y.W."/>
            <person name="Wang T.H."/>
            <person name="Kuo C.H."/>
        </authorList>
    </citation>
    <scope>NUCLEOTIDE SEQUENCE [LARGE SCALE GENOMIC DNA]</scope>
    <source>
        <strain evidence="2 3">TN-1</strain>
    </source>
</reference>
<sequence length="99" mass="11660">MISPKDYFRVKNDVITFDVRTKTEYEMLPHFDWAINIEFTEFISNYLEYIKKYNPENKLIVTVCNAGNRSGQAADFLREHGIDALTLEGGIYNYNRKIK</sequence>
<dbReference type="PATRIC" id="fig|216942.3.peg.892"/>
<organism evidence="2 3">
    <name type="scientific">Spiroplasma litorale</name>
    <dbReference type="NCBI Taxonomy" id="216942"/>
    <lineage>
        <taxon>Bacteria</taxon>
        <taxon>Bacillati</taxon>
        <taxon>Mycoplasmatota</taxon>
        <taxon>Mollicutes</taxon>
        <taxon>Entomoplasmatales</taxon>
        <taxon>Spiroplasmataceae</taxon>
        <taxon>Spiroplasma</taxon>
    </lineage>
</organism>
<accession>A0A0K1W322</accession>
<dbReference type="RefSeq" id="WP_075058578.1">
    <property type="nucleotide sequence ID" value="NZ_CP012357.1"/>
</dbReference>
<keyword evidence="3" id="KW-1185">Reference proteome</keyword>
<feature type="domain" description="Rhodanese" evidence="1">
    <location>
        <begin position="10"/>
        <end position="99"/>
    </location>
</feature>
<gene>
    <name evidence="2" type="ORF">SLITO_v1c08770</name>
</gene>
<dbReference type="InterPro" id="IPR001763">
    <property type="entry name" value="Rhodanese-like_dom"/>
</dbReference>
<dbReference type="STRING" id="216942.SLITO_v1c08770"/>
<evidence type="ECO:0000259" key="1">
    <source>
        <dbReference type="PROSITE" id="PS50206"/>
    </source>
</evidence>
<dbReference type="SUPFAM" id="SSF52821">
    <property type="entry name" value="Rhodanese/Cell cycle control phosphatase"/>
    <property type="match status" value="1"/>
</dbReference>
<dbReference type="Gene3D" id="3.40.250.10">
    <property type="entry name" value="Rhodanese-like domain"/>
    <property type="match status" value="1"/>
</dbReference>
<dbReference type="AlphaFoldDB" id="A0A0K1W322"/>
<protein>
    <recommendedName>
        <fullName evidence="1">Rhodanese domain-containing protein</fullName>
    </recommendedName>
</protein>
<dbReference type="CDD" id="cd00158">
    <property type="entry name" value="RHOD"/>
    <property type="match status" value="1"/>
</dbReference>
<dbReference type="InterPro" id="IPR050229">
    <property type="entry name" value="GlpE_sulfurtransferase"/>
</dbReference>
<dbReference type="PANTHER" id="PTHR43031:SF16">
    <property type="entry name" value="OXIDOREDUCTASE"/>
    <property type="match status" value="1"/>
</dbReference>
<proteinExistence type="predicted"/>
<dbReference type="PANTHER" id="PTHR43031">
    <property type="entry name" value="FAD-DEPENDENT OXIDOREDUCTASE"/>
    <property type="match status" value="1"/>
</dbReference>
<dbReference type="Proteomes" id="UP000067476">
    <property type="component" value="Chromosome"/>
</dbReference>
<dbReference type="EMBL" id="CP012357">
    <property type="protein sequence ID" value="AKX34492.1"/>
    <property type="molecule type" value="Genomic_DNA"/>
</dbReference>
<dbReference type="KEGG" id="sll:SLITO_v1c08770"/>
<evidence type="ECO:0000313" key="3">
    <source>
        <dbReference type="Proteomes" id="UP000067476"/>
    </source>
</evidence>
<dbReference type="OrthoDB" id="399039at2"/>
<name>A0A0K1W322_9MOLU</name>